<keyword evidence="2" id="KW-0812">Transmembrane</keyword>
<keyword evidence="2" id="KW-1133">Transmembrane helix</keyword>
<keyword evidence="5" id="KW-1185">Reference proteome</keyword>
<comment type="caution">
    <text evidence="4">The sequence shown here is derived from an EMBL/GenBank/DDBJ whole genome shotgun (WGS) entry which is preliminary data.</text>
</comment>
<proteinExistence type="predicted"/>
<organism evidence="4 5">
    <name type="scientific">Cylindrotheca closterium</name>
    <dbReference type="NCBI Taxonomy" id="2856"/>
    <lineage>
        <taxon>Eukaryota</taxon>
        <taxon>Sar</taxon>
        <taxon>Stramenopiles</taxon>
        <taxon>Ochrophyta</taxon>
        <taxon>Bacillariophyta</taxon>
        <taxon>Bacillariophyceae</taxon>
        <taxon>Bacillariophycidae</taxon>
        <taxon>Bacillariales</taxon>
        <taxon>Bacillariaceae</taxon>
        <taxon>Cylindrotheca</taxon>
    </lineage>
</organism>
<feature type="compositionally biased region" description="Basic and acidic residues" evidence="1">
    <location>
        <begin position="463"/>
        <end position="485"/>
    </location>
</feature>
<feature type="region of interest" description="Disordered" evidence="1">
    <location>
        <begin position="463"/>
        <end position="507"/>
    </location>
</feature>
<keyword evidence="2" id="KW-0472">Membrane</keyword>
<evidence type="ECO:0000256" key="2">
    <source>
        <dbReference type="SAM" id="Phobius"/>
    </source>
</evidence>
<feature type="transmembrane region" description="Helical" evidence="2">
    <location>
        <begin position="288"/>
        <end position="307"/>
    </location>
</feature>
<name>A0AAD2CFA4_9STRA</name>
<dbReference type="Proteomes" id="UP001295423">
    <property type="component" value="Unassembled WGS sequence"/>
</dbReference>
<evidence type="ECO:0000256" key="3">
    <source>
        <dbReference type="SAM" id="SignalP"/>
    </source>
</evidence>
<dbReference type="EMBL" id="CAKOGP040000225">
    <property type="protein sequence ID" value="CAJ1932950.1"/>
    <property type="molecule type" value="Genomic_DNA"/>
</dbReference>
<evidence type="ECO:0000313" key="4">
    <source>
        <dbReference type="EMBL" id="CAJ1932950.1"/>
    </source>
</evidence>
<keyword evidence="3" id="KW-0732">Signal</keyword>
<dbReference type="AlphaFoldDB" id="A0AAD2CFA4"/>
<gene>
    <name evidence="4" type="ORF">CYCCA115_LOCUS3093</name>
</gene>
<reference evidence="4" key="1">
    <citation type="submission" date="2023-08" db="EMBL/GenBank/DDBJ databases">
        <authorList>
            <person name="Audoor S."/>
            <person name="Bilcke G."/>
        </authorList>
    </citation>
    <scope>NUCLEOTIDE SEQUENCE</scope>
</reference>
<feature type="transmembrane region" description="Helical" evidence="2">
    <location>
        <begin position="424"/>
        <end position="448"/>
    </location>
</feature>
<sequence length="507" mass="57179">MTRHCSVIAALVSMLLAQKYVTVEGERVNVDFVPENLPSLDCLTYETVAEAKEACKGTFLMWGEYFEDVSRFQSKISLFQYGNESEMMEAANYGPYYCSGCSTNSSVDYGFIGGKESEQLPGTIFGFSVEEALPTTVYCGGGDVEVETVDDLSCGALQRYCEEQKLGWLTYASTFETATGVFTCSGGCAGSSLFAGQKIAPLPGNETDFLSWPMIVMWSMIALFLLASATLDYRLFDGKFFEWMKRYYLHMFGYINIKGERLKFCSVFKNPFECLCFICQRDERSSVLWFRFLSVTVLSFGVSILFGDASKHDHVCFFDSTQDTAYPLFSDMLDKSIWDDLYGQKDGPGLGDWPVVQFSIDWVLSELAILLFATSQEILIYNLIRGELMKDIAAAVFMLSFSFIFTICAYAYYLEEVHLENLYIMWLALLVVSYVIVPIFGANAYIFAALTVRCFGWKIPESDEERKSRTKIDHFDESFSKDPSRASKIKRNSTDRKSTASKRGSSA</sequence>
<evidence type="ECO:0000313" key="5">
    <source>
        <dbReference type="Proteomes" id="UP001295423"/>
    </source>
</evidence>
<feature type="transmembrane region" description="Helical" evidence="2">
    <location>
        <begin position="392"/>
        <end position="412"/>
    </location>
</feature>
<feature type="chain" id="PRO_5042017175" evidence="3">
    <location>
        <begin position="26"/>
        <end position="507"/>
    </location>
</feature>
<accession>A0AAD2CFA4</accession>
<feature type="signal peptide" evidence="3">
    <location>
        <begin position="1"/>
        <end position="25"/>
    </location>
</feature>
<feature type="transmembrane region" description="Helical" evidence="2">
    <location>
        <begin position="215"/>
        <end position="236"/>
    </location>
</feature>
<protein>
    <submittedName>
        <fullName evidence="4">Uncharacterized protein</fullName>
    </submittedName>
</protein>
<evidence type="ECO:0000256" key="1">
    <source>
        <dbReference type="SAM" id="MobiDB-lite"/>
    </source>
</evidence>
<feature type="transmembrane region" description="Helical" evidence="2">
    <location>
        <begin position="362"/>
        <end position="380"/>
    </location>
</feature>